<feature type="region of interest" description="Disordered" evidence="1">
    <location>
        <begin position="290"/>
        <end position="330"/>
    </location>
</feature>
<dbReference type="AlphaFoldDB" id="A0A0G0LZU2"/>
<accession>A0A0G0LZU2</accession>
<feature type="region of interest" description="Disordered" evidence="1">
    <location>
        <begin position="36"/>
        <end position="87"/>
    </location>
</feature>
<dbReference type="EMBL" id="LBWA01000012">
    <property type="protein sequence ID" value="KKQ97453.1"/>
    <property type="molecule type" value="Genomic_DNA"/>
</dbReference>
<organism evidence="2 3">
    <name type="scientific">Candidatus Woesebacteria bacterium GW2011_GWA1_39_12</name>
    <dbReference type="NCBI Taxonomy" id="1618549"/>
    <lineage>
        <taxon>Bacteria</taxon>
        <taxon>Candidatus Woeseibacteriota</taxon>
    </lineage>
</organism>
<proteinExistence type="predicted"/>
<gene>
    <name evidence="2" type="ORF">UT23_C0012G0063</name>
</gene>
<evidence type="ECO:0000313" key="3">
    <source>
        <dbReference type="Proteomes" id="UP000034325"/>
    </source>
</evidence>
<protein>
    <submittedName>
        <fullName evidence="2">Uncharacterized protein</fullName>
    </submittedName>
</protein>
<sequence>MLVKFRRFVAIVLVLNLLLGRGVGYVKAEEFVITDNGSGSSSEVNITQESQTTVTQSNASETSNSVDTNTNTGGNSVSENTNGDASITTGDAASQVVVENSGNTSTVNIGCCPTPSEVTISGNGSDSTNAINITSSSQTTITSNQTATITNYISGTASTGSNSANDNSGGNVTITTGNITVSAKIINAPVNTSSVSVKSGNPGLIAKISENGTDSNNDISVSFFNDTEVYTQFAADIENYLLWDLNSGGNQADGNSGGNVTIKTGDIDLEVFINNFINLGNVEVDCCEDIFDPGDKDDEPDRGGLPPSVEKDKEKDNNTSPPGSILPSAAATEAGGPGIIGLSDTSSEGAQALFFFLALAMISLGGKIVVDELFPQKNFASLKKRVK</sequence>
<dbReference type="Proteomes" id="UP000034325">
    <property type="component" value="Unassembled WGS sequence"/>
</dbReference>
<name>A0A0G0LZU2_9BACT</name>
<feature type="compositionally biased region" description="Acidic residues" evidence="1">
    <location>
        <begin position="290"/>
        <end position="300"/>
    </location>
</feature>
<evidence type="ECO:0000313" key="2">
    <source>
        <dbReference type="EMBL" id="KKQ97453.1"/>
    </source>
</evidence>
<reference evidence="2 3" key="1">
    <citation type="journal article" date="2015" name="Nature">
        <title>rRNA introns, odd ribosomes, and small enigmatic genomes across a large radiation of phyla.</title>
        <authorList>
            <person name="Brown C.T."/>
            <person name="Hug L.A."/>
            <person name="Thomas B.C."/>
            <person name="Sharon I."/>
            <person name="Castelle C.J."/>
            <person name="Singh A."/>
            <person name="Wilkins M.J."/>
            <person name="Williams K.H."/>
            <person name="Banfield J.F."/>
        </authorList>
    </citation>
    <scope>NUCLEOTIDE SEQUENCE [LARGE SCALE GENOMIC DNA]</scope>
</reference>
<evidence type="ECO:0000256" key="1">
    <source>
        <dbReference type="SAM" id="MobiDB-lite"/>
    </source>
</evidence>
<comment type="caution">
    <text evidence="2">The sequence shown here is derived from an EMBL/GenBank/DDBJ whole genome shotgun (WGS) entry which is preliminary data.</text>
</comment>